<evidence type="ECO:0000256" key="2">
    <source>
        <dbReference type="ARBA" id="ARBA00022649"/>
    </source>
</evidence>
<reference evidence="8 9" key="1">
    <citation type="submission" date="2017-06" db="EMBL/GenBank/DDBJ databases">
        <authorList>
            <consortium name="Pathogen Informatics"/>
        </authorList>
    </citation>
    <scope>NUCLEOTIDE SEQUENCE [LARGE SCALE GENOMIC DNA]</scope>
    <source>
        <strain evidence="8 9">NCTC11291</strain>
    </source>
</reference>
<dbReference type="GO" id="GO:0004519">
    <property type="term" value="F:endonuclease activity"/>
    <property type="evidence" value="ECO:0007669"/>
    <property type="project" value="UniProtKB-KW"/>
</dbReference>
<accession>A0A239WZZ4</accession>
<dbReference type="EMBL" id="LT906454">
    <property type="protein sequence ID" value="SNV39849.1"/>
    <property type="molecule type" value="Genomic_DNA"/>
</dbReference>
<keyword evidence="6" id="KW-0694">RNA-binding</keyword>
<evidence type="ECO:0000313" key="8">
    <source>
        <dbReference type="EMBL" id="SNV39849.1"/>
    </source>
</evidence>
<gene>
    <name evidence="8" type="ORF">SAMEA4504048_01048</name>
</gene>
<keyword evidence="3" id="KW-0540">Nuclease</keyword>
<dbReference type="GO" id="GO:0016787">
    <property type="term" value="F:hydrolase activity"/>
    <property type="evidence" value="ECO:0007669"/>
    <property type="project" value="UniProtKB-KW"/>
</dbReference>
<comment type="similarity">
    <text evidence="1">Belongs to the HicA mRNA interferase family.</text>
</comment>
<dbReference type="Pfam" id="PF07927">
    <property type="entry name" value="HicA_toxin"/>
    <property type="match status" value="1"/>
</dbReference>
<dbReference type="OrthoDB" id="286048at2"/>
<dbReference type="AlphaFoldDB" id="A0A239WZZ4"/>
<dbReference type="GO" id="GO:0003729">
    <property type="term" value="F:mRNA binding"/>
    <property type="evidence" value="ECO:0007669"/>
    <property type="project" value="InterPro"/>
</dbReference>
<evidence type="ECO:0000256" key="6">
    <source>
        <dbReference type="ARBA" id="ARBA00022884"/>
    </source>
</evidence>
<evidence type="ECO:0000313" key="9">
    <source>
        <dbReference type="Proteomes" id="UP000215144"/>
    </source>
</evidence>
<dbReference type="InterPro" id="IPR038570">
    <property type="entry name" value="HicA_sf"/>
</dbReference>
<evidence type="ECO:0000256" key="3">
    <source>
        <dbReference type="ARBA" id="ARBA00022722"/>
    </source>
</evidence>
<keyword evidence="2" id="KW-1277">Toxin-antitoxin system</keyword>
<keyword evidence="5" id="KW-0378">Hydrolase</keyword>
<dbReference type="SUPFAM" id="SSF54786">
    <property type="entry name" value="YcfA/nrd intein domain"/>
    <property type="match status" value="1"/>
</dbReference>
<dbReference type="InterPro" id="IPR012933">
    <property type="entry name" value="HicA_mRNA_interferase"/>
</dbReference>
<evidence type="ECO:0000256" key="7">
    <source>
        <dbReference type="ARBA" id="ARBA00023016"/>
    </source>
</evidence>
<evidence type="ECO:0000256" key="4">
    <source>
        <dbReference type="ARBA" id="ARBA00022759"/>
    </source>
</evidence>
<dbReference type="Proteomes" id="UP000215144">
    <property type="component" value="Chromosome 1"/>
</dbReference>
<dbReference type="Gene3D" id="3.30.920.30">
    <property type="entry name" value="Hypothetical protein"/>
    <property type="match status" value="1"/>
</dbReference>
<protein>
    <submittedName>
        <fullName evidence="8">Phage protein</fullName>
    </submittedName>
</protein>
<evidence type="ECO:0000256" key="5">
    <source>
        <dbReference type="ARBA" id="ARBA00022801"/>
    </source>
</evidence>
<evidence type="ECO:0000256" key="1">
    <source>
        <dbReference type="ARBA" id="ARBA00006620"/>
    </source>
</evidence>
<dbReference type="KEGG" id="saco:SAME_01048"/>
<proteinExistence type="inferred from homology"/>
<dbReference type="RefSeq" id="WP_095122502.1">
    <property type="nucleotide sequence ID" value="NZ_LT906454.1"/>
</dbReference>
<sequence>MPMTPKQIIKLLKKNGFYEISQNGSHKKLRDDKGHQVIVPMHNKDLAKGLEDAILKQAGLK</sequence>
<organism evidence="8 9">
    <name type="scientific">Streptococcus acidominimus</name>
    <dbReference type="NCBI Taxonomy" id="1326"/>
    <lineage>
        <taxon>Bacteria</taxon>
        <taxon>Bacillati</taxon>
        <taxon>Bacillota</taxon>
        <taxon>Bacilli</taxon>
        <taxon>Lactobacillales</taxon>
        <taxon>Streptococcaceae</taxon>
        <taxon>Streptococcus</taxon>
    </lineage>
</organism>
<name>A0A239WZZ4_STRAI</name>
<keyword evidence="4" id="KW-0255">Endonuclease</keyword>
<keyword evidence="7" id="KW-0346">Stress response</keyword>